<evidence type="ECO:0000313" key="3">
    <source>
        <dbReference type="Proteomes" id="UP000027734"/>
    </source>
</evidence>
<dbReference type="Pfam" id="PF07045">
    <property type="entry name" value="DUF1330"/>
    <property type="match status" value="1"/>
</dbReference>
<dbReference type="AlphaFoldDB" id="A0A073IF34"/>
<name>A0A073IF34_9RHOB</name>
<sequence length="143" mass="16166">MTRFTDTNREQFEQFKSLDRNSPINMINLVQFHDVAQYPAEHPLAADALTGAQAYKNYGAASGPIMQRVGGKIIWRGDFDLTLIGDASEVWDAMFIVQYPTAAAFLEMVTNPEYQRAVVHRQAAVLNSRLIRSRPLEVSETFE</sequence>
<dbReference type="PANTHER" id="PTHR40257">
    <property type="match status" value="1"/>
</dbReference>
<organism evidence="2 3">
    <name type="scientific">Sulfitobacter donghicola DSW-25 = KCTC 12864 = JCM 14565</name>
    <dbReference type="NCBI Taxonomy" id="1300350"/>
    <lineage>
        <taxon>Bacteria</taxon>
        <taxon>Pseudomonadati</taxon>
        <taxon>Pseudomonadota</taxon>
        <taxon>Alphaproteobacteria</taxon>
        <taxon>Rhodobacterales</taxon>
        <taxon>Roseobacteraceae</taxon>
        <taxon>Sulfitobacter</taxon>
    </lineage>
</organism>
<evidence type="ECO:0000259" key="1">
    <source>
        <dbReference type="Pfam" id="PF07045"/>
    </source>
</evidence>
<dbReference type="InterPro" id="IPR010753">
    <property type="entry name" value="DUF1330"/>
</dbReference>
<dbReference type="SUPFAM" id="SSF54909">
    <property type="entry name" value="Dimeric alpha+beta barrel"/>
    <property type="match status" value="1"/>
</dbReference>
<feature type="domain" description="DUF1330" evidence="1">
    <location>
        <begin position="50"/>
        <end position="125"/>
    </location>
</feature>
<reference evidence="2 3" key="1">
    <citation type="submission" date="2014-01" db="EMBL/GenBank/DDBJ databases">
        <title>Sulfitobacter donghicola JCM 14565 Genome Sequencing.</title>
        <authorList>
            <person name="Lai Q."/>
            <person name="Hong Z."/>
        </authorList>
    </citation>
    <scope>NUCLEOTIDE SEQUENCE [LARGE SCALE GENOMIC DNA]</scope>
    <source>
        <strain evidence="2 3">JCM 14565</strain>
    </source>
</reference>
<accession>A0A073IF34</accession>
<dbReference type="STRING" id="1300350.Z948_2436"/>
<keyword evidence="3" id="KW-1185">Reference proteome</keyword>
<dbReference type="OrthoDB" id="8909581at2"/>
<protein>
    <recommendedName>
        <fullName evidence="1">DUF1330 domain-containing protein</fullName>
    </recommendedName>
</protein>
<dbReference type="Proteomes" id="UP000027734">
    <property type="component" value="Unassembled WGS sequence"/>
</dbReference>
<comment type="caution">
    <text evidence="2">The sequence shown here is derived from an EMBL/GenBank/DDBJ whole genome shotgun (WGS) entry which is preliminary data.</text>
</comment>
<dbReference type="eggNOG" id="COG5470">
    <property type="taxonomic scope" value="Bacteria"/>
</dbReference>
<evidence type="ECO:0000313" key="2">
    <source>
        <dbReference type="EMBL" id="KEJ88076.1"/>
    </source>
</evidence>
<dbReference type="InterPro" id="IPR011008">
    <property type="entry name" value="Dimeric_a/b-barrel"/>
</dbReference>
<dbReference type="PANTHER" id="PTHR40257:SF1">
    <property type="entry name" value="DUF1330 DOMAIN-CONTAINING PROTEIN"/>
    <property type="match status" value="1"/>
</dbReference>
<proteinExistence type="predicted"/>
<dbReference type="EMBL" id="JAMC01000009">
    <property type="protein sequence ID" value="KEJ88076.1"/>
    <property type="molecule type" value="Genomic_DNA"/>
</dbReference>
<dbReference type="Gene3D" id="3.30.70.100">
    <property type="match status" value="1"/>
</dbReference>
<dbReference type="RefSeq" id="WP_025059785.1">
    <property type="nucleotide sequence ID" value="NZ_JAMC01000009.1"/>
</dbReference>
<gene>
    <name evidence="2" type="ORF">DSW25_17555</name>
</gene>